<evidence type="ECO:0000256" key="6">
    <source>
        <dbReference type="ARBA" id="ARBA00023136"/>
    </source>
</evidence>
<feature type="transmembrane region" description="Helical" evidence="8">
    <location>
        <begin position="262"/>
        <end position="284"/>
    </location>
</feature>
<name>A0A7N2LXE0_QUELO</name>
<dbReference type="GO" id="GO:0016760">
    <property type="term" value="F:cellulose synthase (UDP-forming) activity"/>
    <property type="evidence" value="ECO:0007669"/>
    <property type="project" value="InterPro"/>
</dbReference>
<keyword evidence="3" id="KW-0808">Transferase</keyword>
<keyword evidence="2" id="KW-0328">Glycosyltransferase</keyword>
<accession>A0A7N2LXE0</accession>
<dbReference type="Pfam" id="PF03552">
    <property type="entry name" value="Cellulose_synt"/>
    <property type="match status" value="1"/>
</dbReference>
<evidence type="ECO:0000256" key="5">
    <source>
        <dbReference type="ARBA" id="ARBA00022989"/>
    </source>
</evidence>
<dbReference type="EMBL" id="LRBV02000006">
    <property type="status" value="NOT_ANNOTATED_CDS"/>
    <property type="molecule type" value="Genomic_DNA"/>
</dbReference>
<evidence type="ECO:0000313" key="10">
    <source>
        <dbReference type="Proteomes" id="UP000594261"/>
    </source>
</evidence>
<dbReference type="GO" id="GO:0012505">
    <property type="term" value="C:endomembrane system"/>
    <property type="evidence" value="ECO:0007669"/>
    <property type="project" value="UniProtKB-SubCell"/>
</dbReference>
<dbReference type="Proteomes" id="UP000594261">
    <property type="component" value="Chromosome 6"/>
</dbReference>
<organism evidence="9 10">
    <name type="scientific">Quercus lobata</name>
    <name type="common">Valley oak</name>
    <dbReference type="NCBI Taxonomy" id="97700"/>
    <lineage>
        <taxon>Eukaryota</taxon>
        <taxon>Viridiplantae</taxon>
        <taxon>Streptophyta</taxon>
        <taxon>Embryophyta</taxon>
        <taxon>Tracheophyta</taxon>
        <taxon>Spermatophyta</taxon>
        <taxon>Magnoliopsida</taxon>
        <taxon>eudicotyledons</taxon>
        <taxon>Gunneridae</taxon>
        <taxon>Pentapetalae</taxon>
        <taxon>rosids</taxon>
        <taxon>fabids</taxon>
        <taxon>Fagales</taxon>
        <taxon>Fagaceae</taxon>
        <taxon>Quercus</taxon>
    </lineage>
</organism>
<feature type="transmembrane region" description="Helical" evidence="8">
    <location>
        <begin position="173"/>
        <end position="191"/>
    </location>
</feature>
<proteinExistence type="predicted"/>
<dbReference type="OMA" id="WISNASC"/>
<evidence type="ECO:0000313" key="9">
    <source>
        <dbReference type="EnsemblPlants" id="QL06p016074:mrna"/>
    </source>
</evidence>
<dbReference type="PANTHER" id="PTHR13301">
    <property type="entry name" value="X-BOX TRANSCRIPTION FACTOR-RELATED"/>
    <property type="match status" value="1"/>
</dbReference>
<feature type="transmembrane region" description="Helical" evidence="8">
    <location>
        <begin position="135"/>
        <end position="153"/>
    </location>
</feature>
<dbReference type="GO" id="GO:0030244">
    <property type="term" value="P:cellulose biosynthetic process"/>
    <property type="evidence" value="ECO:0007669"/>
    <property type="project" value="InterPro"/>
</dbReference>
<keyword evidence="5 8" id="KW-1133">Transmembrane helix</keyword>
<evidence type="ECO:0008006" key="11">
    <source>
        <dbReference type="Google" id="ProtNLM"/>
    </source>
</evidence>
<keyword evidence="6 8" id="KW-0472">Membrane</keyword>
<reference evidence="9" key="2">
    <citation type="submission" date="2021-01" db="UniProtKB">
        <authorList>
            <consortium name="EnsemblPlants"/>
        </authorList>
    </citation>
    <scope>IDENTIFICATION</scope>
</reference>
<dbReference type="GO" id="GO:0071555">
    <property type="term" value="P:cell wall organization"/>
    <property type="evidence" value="ECO:0007669"/>
    <property type="project" value="UniProtKB-KW"/>
</dbReference>
<dbReference type="InParanoid" id="A0A7N2LXE0"/>
<keyword evidence="10" id="KW-1185">Reference proteome</keyword>
<sequence>MDGLRGPLLSGTGFYLKRKALYGKPNQENMFLSEPEKNFGTSSKFIYSLKGNNEQFVAKKDDSRDAILEESRILANWVDISVSLPQETIGCTTIGMKDGMVQLMKWCSNLVQVGLSKFSPLTYGVSRMSVLQSMCYGYFTFSSFLSVALLLYGTVPQVCLLNGIPLYPKVSDPWFAVFVAIYTSSLFQHLYEVLSSDGSIMTWWNEQRIWIIRLISGSLFAVLDAIMKCLYKKKVNLSLTNKAVDKEKFEKYEKGKFDFEGAAMFLVPLLILVLLNIVCFFCGLRTVVIEKSLEEMFGQVFLSFFILILSYPILEGMVTKGKGK</sequence>
<reference evidence="9 10" key="1">
    <citation type="journal article" date="2016" name="G3 (Bethesda)">
        <title>First Draft Assembly and Annotation of the Genome of a California Endemic Oak Quercus lobata Nee (Fagaceae).</title>
        <authorList>
            <person name="Sork V.L."/>
            <person name="Fitz-Gibbon S.T."/>
            <person name="Puiu D."/>
            <person name="Crepeau M."/>
            <person name="Gugger P.F."/>
            <person name="Sherman R."/>
            <person name="Stevens K."/>
            <person name="Langley C.H."/>
            <person name="Pellegrini M."/>
            <person name="Salzberg S.L."/>
        </authorList>
    </citation>
    <scope>NUCLEOTIDE SEQUENCE [LARGE SCALE GENOMIC DNA]</scope>
    <source>
        <strain evidence="9 10">cv. SW786</strain>
    </source>
</reference>
<evidence type="ECO:0000256" key="3">
    <source>
        <dbReference type="ARBA" id="ARBA00022679"/>
    </source>
</evidence>
<feature type="transmembrane region" description="Helical" evidence="8">
    <location>
        <begin position="211"/>
        <end position="231"/>
    </location>
</feature>
<protein>
    <recommendedName>
        <fullName evidence="11">Cellulose synthase-like protein G2</fullName>
    </recommendedName>
</protein>
<dbReference type="EnsemblPlants" id="QL06p016074:mrna">
    <property type="protein sequence ID" value="QL06p016074:mrna"/>
    <property type="gene ID" value="QL06p016074"/>
</dbReference>
<keyword evidence="4 8" id="KW-0812">Transmembrane</keyword>
<comment type="subcellular location">
    <subcellularLocation>
        <location evidence="1">Endomembrane system</location>
    </subcellularLocation>
</comment>
<dbReference type="InterPro" id="IPR005150">
    <property type="entry name" value="Cellulose_synth"/>
</dbReference>
<evidence type="ECO:0000256" key="7">
    <source>
        <dbReference type="ARBA" id="ARBA00023316"/>
    </source>
</evidence>
<dbReference type="AlphaFoldDB" id="A0A7N2LXE0"/>
<dbReference type="Gramene" id="QL06p016074:mrna">
    <property type="protein sequence ID" value="QL06p016074:mrna"/>
    <property type="gene ID" value="QL06p016074"/>
</dbReference>
<evidence type="ECO:0000256" key="2">
    <source>
        <dbReference type="ARBA" id="ARBA00022676"/>
    </source>
</evidence>
<dbReference type="GO" id="GO:0016020">
    <property type="term" value="C:membrane"/>
    <property type="evidence" value="ECO:0007669"/>
    <property type="project" value="InterPro"/>
</dbReference>
<evidence type="ECO:0000256" key="8">
    <source>
        <dbReference type="SAM" id="Phobius"/>
    </source>
</evidence>
<evidence type="ECO:0000256" key="1">
    <source>
        <dbReference type="ARBA" id="ARBA00004308"/>
    </source>
</evidence>
<evidence type="ECO:0000256" key="4">
    <source>
        <dbReference type="ARBA" id="ARBA00022692"/>
    </source>
</evidence>
<feature type="transmembrane region" description="Helical" evidence="8">
    <location>
        <begin position="296"/>
        <end position="314"/>
    </location>
</feature>
<keyword evidence="7" id="KW-0961">Cell wall biogenesis/degradation</keyword>